<evidence type="ECO:0000313" key="1">
    <source>
        <dbReference type="EMBL" id="KOM49362.1"/>
    </source>
</evidence>
<dbReference type="AlphaFoldDB" id="A0A0L9V357"/>
<proteinExistence type="predicted"/>
<dbReference type="Gramene" id="KOM49362">
    <property type="protein sequence ID" value="KOM49362"/>
    <property type="gene ID" value="LR48_Vigan08g018900"/>
</dbReference>
<gene>
    <name evidence="1" type="ORF">LR48_Vigan08g018900</name>
</gene>
<dbReference type="Proteomes" id="UP000053144">
    <property type="component" value="Chromosome 8"/>
</dbReference>
<sequence>MLIEEGVVMNVMVLLREEENEGDENDDHDGIFGWLLDVGPWWRIGFSVLLQRGYGGRLCLGGCHGLLGLGVSVEMEDESGDDMAASGWKQWCVKDQYAWNDLIG</sequence>
<dbReference type="EMBL" id="CM003378">
    <property type="protein sequence ID" value="KOM49362.1"/>
    <property type="molecule type" value="Genomic_DNA"/>
</dbReference>
<evidence type="ECO:0000313" key="2">
    <source>
        <dbReference type="Proteomes" id="UP000053144"/>
    </source>
</evidence>
<reference evidence="2" key="1">
    <citation type="journal article" date="2015" name="Proc. Natl. Acad. Sci. U.S.A.">
        <title>Genome sequencing of adzuki bean (Vigna angularis) provides insight into high starch and low fat accumulation and domestication.</title>
        <authorList>
            <person name="Yang K."/>
            <person name="Tian Z."/>
            <person name="Chen C."/>
            <person name="Luo L."/>
            <person name="Zhao B."/>
            <person name="Wang Z."/>
            <person name="Yu L."/>
            <person name="Li Y."/>
            <person name="Sun Y."/>
            <person name="Li W."/>
            <person name="Chen Y."/>
            <person name="Li Y."/>
            <person name="Zhang Y."/>
            <person name="Ai D."/>
            <person name="Zhao J."/>
            <person name="Shang C."/>
            <person name="Ma Y."/>
            <person name="Wu B."/>
            <person name="Wang M."/>
            <person name="Gao L."/>
            <person name="Sun D."/>
            <person name="Zhang P."/>
            <person name="Guo F."/>
            <person name="Wang W."/>
            <person name="Li Y."/>
            <person name="Wang J."/>
            <person name="Varshney R.K."/>
            <person name="Wang J."/>
            <person name="Ling H.Q."/>
            <person name="Wan P."/>
        </authorList>
    </citation>
    <scope>NUCLEOTIDE SEQUENCE</scope>
    <source>
        <strain evidence="2">cv. Jingnong 6</strain>
    </source>
</reference>
<protein>
    <submittedName>
        <fullName evidence="1">Uncharacterized protein</fullName>
    </submittedName>
</protein>
<organism evidence="1 2">
    <name type="scientific">Phaseolus angularis</name>
    <name type="common">Azuki bean</name>
    <name type="synonym">Vigna angularis</name>
    <dbReference type="NCBI Taxonomy" id="3914"/>
    <lineage>
        <taxon>Eukaryota</taxon>
        <taxon>Viridiplantae</taxon>
        <taxon>Streptophyta</taxon>
        <taxon>Embryophyta</taxon>
        <taxon>Tracheophyta</taxon>
        <taxon>Spermatophyta</taxon>
        <taxon>Magnoliopsida</taxon>
        <taxon>eudicotyledons</taxon>
        <taxon>Gunneridae</taxon>
        <taxon>Pentapetalae</taxon>
        <taxon>rosids</taxon>
        <taxon>fabids</taxon>
        <taxon>Fabales</taxon>
        <taxon>Fabaceae</taxon>
        <taxon>Papilionoideae</taxon>
        <taxon>50 kb inversion clade</taxon>
        <taxon>NPAAA clade</taxon>
        <taxon>indigoferoid/millettioid clade</taxon>
        <taxon>Phaseoleae</taxon>
        <taxon>Vigna</taxon>
    </lineage>
</organism>
<name>A0A0L9V357_PHAAN</name>
<accession>A0A0L9V357</accession>